<keyword evidence="2" id="KW-0808">Transferase</keyword>
<reference evidence="2" key="1">
    <citation type="submission" date="2018-02" db="EMBL/GenBank/DDBJ databases">
        <title>Rhizophora mucronata_Transcriptome.</title>
        <authorList>
            <person name="Meera S.P."/>
            <person name="Sreeshan A."/>
            <person name="Augustine A."/>
        </authorList>
    </citation>
    <scope>NUCLEOTIDE SEQUENCE</scope>
    <source>
        <tissue evidence="2">Leaf</tissue>
    </source>
</reference>
<name>A0A2P2LXS5_RHIMU</name>
<feature type="compositionally biased region" description="Basic and acidic residues" evidence="1">
    <location>
        <begin position="10"/>
        <end position="21"/>
    </location>
</feature>
<dbReference type="EMBL" id="GGEC01042285">
    <property type="protein sequence ID" value="MBX22769.1"/>
    <property type="molecule type" value="Transcribed_RNA"/>
</dbReference>
<dbReference type="AlphaFoldDB" id="A0A2P2LXS5"/>
<protein>
    <submittedName>
        <fullName evidence="2">7-deoxyloganetin glucosyltransferase-like</fullName>
    </submittedName>
</protein>
<organism evidence="2">
    <name type="scientific">Rhizophora mucronata</name>
    <name type="common">Asiatic mangrove</name>
    <dbReference type="NCBI Taxonomy" id="61149"/>
    <lineage>
        <taxon>Eukaryota</taxon>
        <taxon>Viridiplantae</taxon>
        <taxon>Streptophyta</taxon>
        <taxon>Embryophyta</taxon>
        <taxon>Tracheophyta</taxon>
        <taxon>Spermatophyta</taxon>
        <taxon>Magnoliopsida</taxon>
        <taxon>eudicotyledons</taxon>
        <taxon>Gunneridae</taxon>
        <taxon>Pentapetalae</taxon>
        <taxon>rosids</taxon>
        <taxon>fabids</taxon>
        <taxon>Malpighiales</taxon>
        <taxon>Rhizophoraceae</taxon>
        <taxon>Rhizophora</taxon>
    </lineage>
</organism>
<accession>A0A2P2LXS5</accession>
<evidence type="ECO:0000313" key="2">
    <source>
        <dbReference type="EMBL" id="MBX22769.1"/>
    </source>
</evidence>
<evidence type="ECO:0000256" key="1">
    <source>
        <dbReference type="SAM" id="MobiDB-lite"/>
    </source>
</evidence>
<feature type="region of interest" description="Disordered" evidence="1">
    <location>
        <begin position="1"/>
        <end position="21"/>
    </location>
</feature>
<proteinExistence type="predicted"/>
<sequence length="21" mass="2763">MTRNRRRRCKSQEGRLRMQYH</sequence>
<dbReference type="GO" id="GO:0016740">
    <property type="term" value="F:transferase activity"/>
    <property type="evidence" value="ECO:0007669"/>
    <property type="project" value="UniProtKB-KW"/>
</dbReference>